<accession>A0A7D3ZI00</accession>
<evidence type="ECO:0000313" key="2">
    <source>
        <dbReference type="Proteomes" id="UP000501240"/>
    </source>
</evidence>
<reference evidence="1 2" key="1">
    <citation type="submission" date="2020-05" db="EMBL/GenBank/DDBJ databases">
        <title>Actinomadura verrucosospora NRRL-B18236 (PFL_A860) Genome sequencing and assembly.</title>
        <authorList>
            <person name="Samborskyy M."/>
        </authorList>
    </citation>
    <scope>NUCLEOTIDE SEQUENCE [LARGE SCALE GENOMIC DNA]</scope>
    <source>
        <strain evidence="1 2">NRRL:B18236</strain>
    </source>
</reference>
<name>A0A7D3ZI00_ACTVE</name>
<dbReference type="AlphaFoldDB" id="A0A7D3ZI00"/>
<keyword evidence="2" id="KW-1185">Reference proteome</keyword>
<protein>
    <submittedName>
        <fullName evidence="1">Uncharacterized protein</fullName>
    </submittedName>
</protein>
<organism evidence="1 2">
    <name type="scientific">Actinomadura verrucosospora</name>
    <dbReference type="NCBI Taxonomy" id="46165"/>
    <lineage>
        <taxon>Bacteria</taxon>
        <taxon>Bacillati</taxon>
        <taxon>Actinomycetota</taxon>
        <taxon>Actinomycetes</taxon>
        <taxon>Streptosporangiales</taxon>
        <taxon>Thermomonosporaceae</taxon>
        <taxon>Actinomadura</taxon>
    </lineage>
</organism>
<proteinExistence type="predicted"/>
<dbReference type="Proteomes" id="UP000501240">
    <property type="component" value="Chromosome"/>
</dbReference>
<gene>
    <name evidence="1" type="ORF">ACTIVE_5960</name>
</gene>
<evidence type="ECO:0000313" key="1">
    <source>
        <dbReference type="EMBL" id="QKG24317.1"/>
    </source>
</evidence>
<dbReference type="EMBL" id="CP053892">
    <property type="protein sequence ID" value="QKG24317.1"/>
    <property type="molecule type" value="Genomic_DNA"/>
</dbReference>
<sequence>MLLSWWSSVRAPDFRCADGFRRTETFEEGMPTYTVNVSGHERHDGEKPYTYALFAKDLPCAKFKAWLYHLWFVRSEEGVVCAEDVSRDQAAVVVIDCMEFPCHIEAPADCPDPCHLSFVQSTSCCCSFAWRWINRPGTPSVPGHARGKLLELGYYLPALPPEEWVW</sequence>